<gene>
    <name evidence="2" type="ORF">HJC23_004688</name>
</gene>
<proteinExistence type="predicted"/>
<reference evidence="2 3" key="1">
    <citation type="journal article" date="2020" name="G3 (Bethesda)">
        <title>Improved Reference Genome for Cyclotella cryptica CCMP332, a Model for Cell Wall Morphogenesis, Salinity Adaptation, and Lipid Production in Diatoms (Bacillariophyta).</title>
        <authorList>
            <person name="Roberts W.R."/>
            <person name="Downey K.M."/>
            <person name="Ruck E.C."/>
            <person name="Traller J.C."/>
            <person name="Alverson A.J."/>
        </authorList>
    </citation>
    <scope>NUCLEOTIDE SEQUENCE [LARGE SCALE GENOMIC DNA]</scope>
    <source>
        <strain evidence="2 3">CCMP332</strain>
    </source>
</reference>
<organism evidence="2 3">
    <name type="scientific">Cyclotella cryptica</name>
    <dbReference type="NCBI Taxonomy" id="29204"/>
    <lineage>
        <taxon>Eukaryota</taxon>
        <taxon>Sar</taxon>
        <taxon>Stramenopiles</taxon>
        <taxon>Ochrophyta</taxon>
        <taxon>Bacillariophyta</taxon>
        <taxon>Coscinodiscophyceae</taxon>
        <taxon>Thalassiosirophycidae</taxon>
        <taxon>Stephanodiscales</taxon>
        <taxon>Stephanodiscaceae</taxon>
        <taxon>Cyclotella</taxon>
    </lineage>
</organism>
<protein>
    <submittedName>
        <fullName evidence="2">Uncharacterized protein</fullName>
    </submittedName>
</protein>
<accession>A0ABD3PLL4</accession>
<dbReference type="AlphaFoldDB" id="A0ABD3PLL4"/>
<sequence length="123" mass="14058">MSIVAELKAPTKSVSWNKTLIVKANPLKAAKQSLVLTGNRARRMQMKNKALWKRQPRRLPLMKYRKERLVEVNAVDETLVEQAKMATERKPRMLPLAKYRSNEENNTLDASANGAEKGELNKE</sequence>
<dbReference type="EMBL" id="JABMIG020000160">
    <property type="protein sequence ID" value="KAL3788221.1"/>
    <property type="molecule type" value="Genomic_DNA"/>
</dbReference>
<feature type="region of interest" description="Disordered" evidence="1">
    <location>
        <begin position="94"/>
        <end position="123"/>
    </location>
</feature>
<evidence type="ECO:0000313" key="2">
    <source>
        <dbReference type="EMBL" id="KAL3788221.1"/>
    </source>
</evidence>
<evidence type="ECO:0000313" key="3">
    <source>
        <dbReference type="Proteomes" id="UP001516023"/>
    </source>
</evidence>
<keyword evidence="3" id="KW-1185">Reference proteome</keyword>
<evidence type="ECO:0000256" key="1">
    <source>
        <dbReference type="SAM" id="MobiDB-lite"/>
    </source>
</evidence>
<comment type="caution">
    <text evidence="2">The sequence shown here is derived from an EMBL/GenBank/DDBJ whole genome shotgun (WGS) entry which is preliminary data.</text>
</comment>
<dbReference type="Proteomes" id="UP001516023">
    <property type="component" value="Unassembled WGS sequence"/>
</dbReference>
<name>A0ABD3PLL4_9STRA</name>